<keyword evidence="2" id="KW-1185">Reference proteome</keyword>
<sequence length="108" mass="12312">MENFPLLIDVLPTLSNRIKDYFISKSEFELANQVDNLQIKGLCECGDPDCGSFYLSQNVDNEDKLEFFSFEGIGTIEVYKGKIGFIEVFPSSEGYQIRSILKKEGFSY</sequence>
<name>A0A0Q3WRR1_9BACI</name>
<dbReference type="STRING" id="157838.AN964_22805"/>
<dbReference type="PATRIC" id="fig|157838.3.peg.5003"/>
<organism evidence="1 2">
    <name type="scientific">Heyndrickxia shackletonii</name>
    <dbReference type="NCBI Taxonomy" id="157838"/>
    <lineage>
        <taxon>Bacteria</taxon>
        <taxon>Bacillati</taxon>
        <taxon>Bacillota</taxon>
        <taxon>Bacilli</taxon>
        <taxon>Bacillales</taxon>
        <taxon>Bacillaceae</taxon>
        <taxon>Heyndrickxia</taxon>
    </lineage>
</organism>
<dbReference type="RefSeq" id="WP_055742101.1">
    <property type="nucleotide sequence ID" value="NZ_JAAIWL010000036.1"/>
</dbReference>
<gene>
    <name evidence="1" type="ORF">AN964_22805</name>
</gene>
<dbReference type="OrthoDB" id="2874394at2"/>
<evidence type="ECO:0000313" key="1">
    <source>
        <dbReference type="EMBL" id="KQL50490.1"/>
    </source>
</evidence>
<dbReference type="Proteomes" id="UP000051888">
    <property type="component" value="Unassembled WGS sequence"/>
</dbReference>
<proteinExistence type="predicted"/>
<dbReference type="AlphaFoldDB" id="A0A0Q3WRR1"/>
<protein>
    <submittedName>
        <fullName evidence="1">Uncharacterized protein</fullName>
    </submittedName>
</protein>
<comment type="caution">
    <text evidence="1">The sequence shown here is derived from an EMBL/GenBank/DDBJ whole genome shotgun (WGS) entry which is preliminary data.</text>
</comment>
<dbReference type="EMBL" id="LJJC01000015">
    <property type="protein sequence ID" value="KQL50490.1"/>
    <property type="molecule type" value="Genomic_DNA"/>
</dbReference>
<reference evidence="1 2" key="1">
    <citation type="submission" date="2015-09" db="EMBL/GenBank/DDBJ databases">
        <title>Genome sequencing project for genomic taxonomy and phylogenomics of Bacillus-like bacteria.</title>
        <authorList>
            <person name="Liu B."/>
            <person name="Wang J."/>
            <person name="Zhu Y."/>
            <person name="Liu G."/>
            <person name="Chen Q."/>
            <person name="Chen Z."/>
            <person name="Lan J."/>
            <person name="Che J."/>
            <person name="Ge C."/>
            <person name="Shi H."/>
            <person name="Pan Z."/>
            <person name="Liu X."/>
        </authorList>
    </citation>
    <scope>NUCLEOTIDE SEQUENCE [LARGE SCALE GENOMIC DNA]</scope>
    <source>
        <strain evidence="1 2">LMG 18435</strain>
    </source>
</reference>
<accession>A0A0Q3WRR1</accession>
<evidence type="ECO:0000313" key="2">
    <source>
        <dbReference type="Proteomes" id="UP000051888"/>
    </source>
</evidence>